<protein>
    <submittedName>
        <fullName evidence="2">Uncharacterized protein</fullName>
    </submittedName>
</protein>
<organism evidence="2 3">
    <name type="scientific">Rhizobium etli</name>
    <dbReference type="NCBI Taxonomy" id="29449"/>
    <lineage>
        <taxon>Bacteria</taxon>
        <taxon>Pseudomonadati</taxon>
        <taxon>Pseudomonadota</taxon>
        <taxon>Alphaproteobacteria</taxon>
        <taxon>Hyphomicrobiales</taxon>
        <taxon>Rhizobiaceae</taxon>
        <taxon>Rhizobium/Agrobacterium group</taxon>
        <taxon>Rhizobium</taxon>
    </lineage>
</organism>
<proteinExistence type="predicted"/>
<evidence type="ECO:0000256" key="1">
    <source>
        <dbReference type="SAM" id="MobiDB-lite"/>
    </source>
</evidence>
<accession>A0AAN1EMX7</accession>
<dbReference type="AlphaFoldDB" id="A0AAN1EMX7"/>
<keyword evidence="2" id="KW-0614">Plasmid</keyword>
<evidence type="ECO:0000313" key="3">
    <source>
        <dbReference type="Proteomes" id="UP000194159"/>
    </source>
</evidence>
<reference evidence="2 3" key="1">
    <citation type="submission" date="2017-04" db="EMBL/GenBank/DDBJ databases">
        <title>Complete genome sequences of Rhizobium genomic linages associated to common bean (phaseolus vulgaris).</title>
        <authorList>
            <person name="Santamaria R.I."/>
            <person name="Bustos P."/>
            <person name="Perez-Carrascal O."/>
            <person name="Martinez-Flores I."/>
            <person name="Juarez S."/>
            <person name="Lozano L."/>
            <person name="Miranda F."/>
            <person name="Vinuesa P."/>
            <person name="Martinez-Romero E."/>
            <person name="Cevallos M.A."/>
            <person name="Romero D."/>
            <person name="Davila G."/>
            <person name="Gonzalez V."/>
        </authorList>
    </citation>
    <scope>NUCLEOTIDE SEQUENCE [LARGE SCALE GENOMIC DNA]</scope>
    <source>
        <strain evidence="2 3">NXC12</strain>
        <plasmid evidence="3">pretnxc12d</plasmid>
    </source>
</reference>
<geneLocation type="plasmid" evidence="3">
    <name>pretnxc12d</name>
</geneLocation>
<gene>
    <name evidence="2" type="ORF">NXC12_PD00089</name>
</gene>
<sequence>MGQSLLQNGLFQRGKVTHDSTMHVEQGLVQPDHLAALRALRMKDGRLQSECPNVQTSATCPRPIPAEPRSKD</sequence>
<feature type="region of interest" description="Disordered" evidence="1">
    <location>
        <begin position="52"/>
        <end position="72"/>
    </location>
</feature>
<dbReference type="Proteomes" id="UP000194159">
    <property type="component" value="Plasmid pRetNXC12d"/>
</dbReference>
<dbReference type="EMBL" id="CP020910">
    <property type="protein sequence ID" value="ARQ13198.1"/>
    <property type="molecule type" value="Genomic_DNA"/>
</dbReference>
<evidence type="ECO:0000313" key="2">
    <source>
        <dbReference type="EMBL" id="ARQ13198.1"/>
    </source>
</evidence>
<name>A0AAN1EMX7_RHIET</name>